<dbReference type="AlphaFoldDB" id="A0A382WSJ6"/>
<evidence type="ECO:0000313" key="2">
    <source>
        <dbReference type="EMBL" id="SVD61782.1"/>
    </source>
</evidence>
<sequence>MKSVFIVLLITFSFVLLFVFALRGKQHGKHALYIGKKPTKKKKKPRPPFDRSKLMGPDNPMWVKMYAEEMAKRNTAQTTAVVKKWLKEE</sequence>
<evidence type="ECO:0000256" key="1">
    <source>
        <dbReference type="SAM" id="MobiDB-lite"/>
    </source>
</evidence>
<organism evidence="2">
    <name type="scientific">marine metagenome</name>
    <dbReference type="NCBI Taxonomy" id="408172"/>
    <lineage>
        <taxon>unclassified sequences</taxon>
        <taxon>metagenomes</taxon>
        <taxon>ecological metagenomes</taxon>
    </lineage>
</organism>
<name>A0A382WSJ6_9ZZZZ</name>
<proteinExistence type="predicted"/>
<dbReference type="EMBL" id="UINC01162175">
    <property type="protein sequence ID" value="SVD61782.1"/>
    <property type="molecule type" value="Genomic_DNA"/>
</dbReference>
<reference evidence="2" key="1">
    <citation type="submission" date="2018-05" db="EMBL/GenBank/DDBJ databases">
        <authorList>
            <person name="Lanie J.A."/>
            <person name="Ng W.-L."/>
            <person name="Kazmierczak K.M."/>
            <person name="Andrzejewski T.M."/>
            <person name="Davidsen T.M."/>
            <person name="Wayne K.J."/>
            <person name="Tettelin H."/>
            <person name="Glass J.I."/>
            <person name="Rusch D."/>
            <person name="Podicherti R."/>
            <person name="Tsui H.-C.T."/>
            <person name="Winkler M.E."/>
        </authorList>
    </citation>
    <scope>NUCLEOTIDE SEQUENCE</scope>
</reference>
<feature type="region of interest" description="Disordered" evidence="1">
    <location>
        <begin position="33"/>
        <end position="56"/>
    </location>
</feature>
<protein>
    <submittedName>
        <fullName evidence="2">Uncharacterized protein</fullName>
    </submittedName>
</protein>
<accession>A0A382WSJ6</accession>
<gene>
    <name evidence="2" type="ORF">METZ01_LOCUS414636</name>
</gene>
<feature type="compositionally biased region" description="Basic residues" evidence="1">
    <location>
        <begin position="37"/>
        <end position="46"/>
    </location>
</feature>